<sequence length="251" mass="27725">MSRDVTAPTIKQHLRYKYWLLAYGKSRMRCTECLAVLVEEYKAQLSTLEDTSEMWGRDVAELFDAFEPNLISASLAWESFNLGHLIFGESEWGCLRVAAGVNVAHPDDPLTKMFAACSLLQVSSHLKSGVYITLLEDVSFSGKSGKYCDILAYSADKQIWSLTPNFPPNSCAQLGGPHPPATVLGIYKRSEHERHALLFETIIKRSTTDVAIGPLEYCGHGLTMCATSGTIIPVLCHADPAIPPALLEREY</sequence>
<dbReference type="EMBL" id="KN819467">
    <property type="protein sequence ID" value="KIJ09393.1"/>
    <property type="molecule type" value="Genomic_DNA"/>
</dbReference>
<dbReference type="Proteomes" id="UP000053647">
    <property type="component" value="Unassembled WGS sequence"/>
</dbReference>
<reference evidence="2" key="2">
    <citation type="submission" date="2015-01" db="EMBL/GenBank/DDBJ databases">
        <title>Evolutionary Origins and Diversification of the Mycorrhizal Mutualists.</title>
        <authorList>
            <consortium name="DOE Joint Genome Institute"/>
            <consortium name="Mycorrhizal Genomics Consortium"/>
            <person name="Kohler A."/>
            <person name="Kuo A."/>
            <person name="Nagy L.G."/>
            <person name="Floudas D."/>
            <person name="Copeland A."/>
            <person name="Barry K.W."/>
            <person name="Cichocki N."/>
            <person name="Veneault-Fourrey C."/>
            <person name="LaButti K."/>
            <person name="Lindquist E.A."/>
            <person name="Lipzen A."/>
            <person name="Lundell T."/>
            <person name="Morin E."/>
            <person name="Murat C."/>
            <person name="Riley R."/>
            <person name="Ohm R."/>
            <person name="Sun H."/>
            <person name="Tunlid A."/>
            <person name="Henrissat B."/>
            <person name="Grigoriev I.V."/>
            <person name="Hibbett D.S."/>
            <person name="Martin F."/>
        </authorList>
    </citation>
    <scope>NUCLEOTIDE SEQUENCE [LARGE SCALE GENOMIC DNA]</scope>
    <source>
        <strain evidence="2">ATCC 200175</strain>
    </source>
</reference>
<gene>
    <name evidence="1" type="ORF">PAXINDRAFT_17508</name>
</gene>
<accession>A0A0C9TEK6</accession>
<evidence type="ECO:0000313" key="2">
    <source>
        <dbReference type="Proteomes" id="UP000053647"/>
    </source>
</evidence>
<evidence type="ECO:0000313" key="1">
    <source>
        <dbReference type="EMBL" id="KIJ09393.1"/>
    </source>
</evidence>
<reference evidence="1 2" key="1">
    <citation type="submission" date="2014-06" db="EMBL/GenBank/DDBJ databases">
        <authorList>
            <consortium name="DOE Joint Genome Institute"/>
            <person name="Kuo A."/>
            <person name="Kohler A."/>
            <person name="Nagy L.G."/>
            <person name="Floudas D."/>
            <person name="Copeland A."/>
            <person name="Barry K.W."/>
            <person name="Cichocki N."/>
            <person name="Veneault-Fourrey C."/>
            <person name="LaButti K."/>
            <person name="Lindquist E.A."/>
            <person name="Lipzen A."/>
            <person name="Lundell T."/>
            <person name="Morin E."/>
            <person name="Murat C."/>
            <person name="Sun H."/>
            <person name="Tunlid A."/>
            <person name="Henrissat B."/>
            <person name="Grigoriev I.V."/>
            <person name="Hibbett D.S."/>
            <person name="Martin F."/>
            <person name="Nordberg H.P."/>
            <person name="Cantor M.N."/>
            <person name="Hua S.X."/>
        </authorList>
    </citation>
    <scope>NUCLEOTIDE SEQUENCE [LARGE SCALE GENOMIC DNA]</scope>
    <source>
        <strain evidence="1 2">ATCC 200175</strain>
    </source>
</reference>
<dbReference type="OrthoDB" id="3268838at2759"/>
<protein>
    <submittedName>
        <fullName evidence="1">Uncharacterized protein</fullName>
    </submittedName>
</protein>
<proteinExistence type="predicted"/>
<dbReference type="HOGENOM" id="CLU_1107421_0_0_1"/>
<organism evidence="1 2">
    <name type="scientific">Paxillus involutus ATCC 200175</name>
    <dbReference type="NCBI Taxonomy" id="664439"/>
    <lineage>
        <taxon>Eukaryota</taxon>
        <taxon>Fungi</taxon>
        <taxon>Dikarya</taxon>
        <taxon>Basidiomycota</taxon>
        <taxon>Agaricomycotina</taxon>
        <taxon>Agaricomycetes</taxon>
        <taxon>Agaricomycetidae</taxon>
        <taxon>Boletales</taxon>
        <taxon>Paxilineae</taxon>
        <taxon>Paxillaceae</taxon>
        <taxon>Paxillus</taxon>
    </lineage>
</organism>
<name>A0A0C9TEK6_PAXIN</name>
<keyword evidence="2" id="KW-1185">Reference proteome</keyword>
<dbReference type="AlphaFoldDB" id="A0A0C9TEK6"/>